<dbReference type="RefSeq" id="WP_072904349.1">
    <property type="nucleotide sequence ID" value="NZ_FRAD01000025.1"/>
</dbReference>
<dbReference type="Gene3D" id="3.90.105.50">
    <property type="match status" value="1"/>
</dbReference>
<dbReference type="GO" id="GO:0003677">
    <property type="term" value="F:DNA binding"/>
    <property type="evidence" value="ECO:0007669"/>
    <property type="project" value="InterPro"/>
</dbReference>
<evidence type="ECO:0000259" key="1">
    <source>
        <dbReference type="Pfam" id="PF12728"/>
    </source>
</evidence>
<dbReference type="NCBIfam" id="TIGR01764">
    <property type="entry name" value="excise"/>
    <property type="match status" value="1"/>
</dbReference>
<protein>
    <submittedName>
        <fullName evidence="2">DNA binding domain-containing protein, excisionase family</fullName>
    </submittedName>
</protein>
<dbReference type="InterPro" id="IPR010093">
    <property type="entry name" value="SinI_DNA-bd"/>
</dbReference>
<evidence type="ECO:0000313" key="3">
    <source>
        <dbReference type="Proteomes" id="UP000183952"/>
    </source>
</evidence>
<dbReference type="EMBL" id="FRAD01000025">
    <property type="protein sequence ID" value="SHK39316.1"/>
    <property type="molecule type" value="Genomic_DNA"/>
</dbReference>
<dbReference type="OrthoDB" id="1913083at2"/>
<sequence>MDLNKEDLKEIIVAAIKESTKKQSIKKTLTIDETVKYTGIGREKITQLAHGQNDFPSFRVGAKFLINKDMLDVWLENIAKQKVVL</sequence>
<gene>
    <name evidence="2" type="ORF">SAMN02745248_02445</name>
</gene>
<organism evidence="2 3">
    <name type="scientific">Hathewaya proteolytica DSM 3090</name>
    <dbReference type="NCBI Taxonomy" id="1121331"/>
    <lineage>
        <taxon>Bacteria</taxon>
        <taxon>Bacillati</taxon>
        <taxon>Bacillota</taxon>
        <taxon>Clostridia</taxon>
        <taxon>Eubacteriales</taxon>
        <taxon>Clostridiaceae</taxon>
        <taxon>Hathewaya</taxon>
    </lineage>
</organism>
<proteinExistence type="predicted"/>
<dbReference type="InterPro" id="IPR041657">
    <property type="entry name" value="HTH_17"/>
</dbReference>
<evidence type="ECO:0000313" key="2">
    <source>
        <dbReference type="EMBL" id="SHK39316.1"/>
    </source>
</evidence>
<feature type="domain" description="Helix-turn-helix" evidence="1">
    <location>
        <begin position="29"/>
        <end position="77"/>
    </location>
</feature>
<dbReference type="STRING" id="1121331.SAMN02745248_02445"/>
<dbReference type="InterPro" id="IPR038148">
    <property type="entry name" value="Tn1545/Tn916_Xis"/>
</dbReference>
<keyword evidence="3" id="KW-1185">Reference proteome</keyword>
<name>A0A1M6S3R3_9CLOT</name>
<dbReference type="Pfam" id="PF12728">
    <property type="entry name" value="HTH_17"/>
    <property type="match status" value="1"/>
</dbReference>
<reference evidence="2 3" key="1">
    <citation type="submission" date="2016-11" db="EMBL/GenBank/DDBJ databases">
        <authorList>
            <person name="Jaros S."/>
            <person name="Januszkiewicz K."/>
            <person name="Wedrychowicz H."/>
        </authorList>
    </citation>
    <scope>NUCLEOTIDE SEQUENCE [LARGE SCALE GENOMIC DNA]</scope>
    <source>
        <strain evidence="2 3">DSM 3090</strain>
    </source>
</reference>
<accession>A0A1M6S3R3</accession>
<dbReference type="AlphaFoldDB" id="A0A1M6S3R3"/>
<dbReference type="Proteomes" id="UP000183952">
    <property type="component" value="Unassembled WGS sequence"/>
</dbReference>